<reference evidence="2" key="1">
    <citation type="journal article" date="2015" name="Nature">
        <title>Complex archaea that bridge the gap between prokaryotes and eukaryotes.</title>
        <authorList>
            <person name="Spang A."/>
            <person name="Saw J.H."/>
            <person name="Jorgensen S.L."/>
            <person name="Zaremba-Niedzwiedzka K."/>
            <person name="Martijn J."/>
            <person name="Lind A.E."/>
            <person name="van Eijk R."/>
            <person name="Schleper C."/>
            <person name="Guy L."/>
            <person name="Ettema T.J."/>
        </authorList>
    </citation>
    <scope>NUCLEOTIDE SEQUENCE</scope>
</reference>
<keyword evidence="1" id="KW-0812">Transmembrane</keyword>
<protein>
    <submittedName>
        <fullName evidence="2">Uncharacterized protein</fullName>
    </submittedName>
</protein>
<evidence type="ECO:0000313" key="2">
    <source>
        <dbReference type="EMBL" id="KKM25606.1"/>
    </source>
</evidence>
<sequence>MSKSVIDLTKMTPEAIKGNVLNATLTNPMSIYPMCGGMLLIAFWFIFNATWIFTLIGGFAVFGGIGLFLYNYFGRFHYYQADYFARLRKDNEKIAKKKLRVVQQYLGERGWDQGAAQVDKLQVKMESFERVLDKKFETGEMAHARYHGIAEQVYMNALETLEQVVIELEAIDSIDPDYIEGRIEELEQKTGTSSEVIERDSLIERYELRQSGLERAELLLAQNERAMTGLDVVASDIATAKTDGKDIQKELDSAVKKLNELGKEAQKHWG</sequence>
<dbReference type="EMBL" id="LAZR01012682">
    <property type="protein sequence ID" value="KKM25606.1"/>
    <property type="molecule type" value="Genomic_DNA"/>
</dbReference>
<feature type="transmembrane region" description="Helical" evidence="1">
    <location>
        <begin position="20"/>
        <end position="45"/>
    </location>
</feature>
<proteinExistence type="predicted"/>
<feature type="transmembrane region" description="Helical" evidence="1">
    <location>
        <begin position="51"/>
        <end position="73"/>
    </location>
</feature>
<accession>A0A0F9IDB8</accession>
<name>A0A0F9IDB8_9ZZZZ</name>
<evidence type="ECO:0000256" key="1">
    <source>
        <dbReference type="SAM" id="Phobius"/>
    </source>
</evidence>
<keyword evidence="1" id="KW-1133">Transmembrane helix</keyword>
<dbReference type="AlphaFoldDB" id="A0A0F9IDB8"/>
<comment type="caution">
    <text evidence="2">The sequence shown here is derived from an EMBL/GenBank/DDBJ whole genome shotgun (WGS) entry which is preliminary data.</text>
</comment>
<keyword evidence="1" id="KW-0472">Membrane</keyword>
<organism evidence="2">
    <name type="scientific">marine sediment metagenome</name>
    <dbReference type="NCBI Taxonomy" id="412755"/>
    <lineage>
        <taxon>unclassified sequences</taxon>
        <taxon>metagenomes</taxon>
        <taxon>ecological metagenomes</taxon>
    </lineage>
</organism>
<gene>
    <name evidence="2" type="ORF">LCGC14_1593300</name>
</gene>